<dbReference type="PANTHER" id="PTHR30096:SF0">
    <property type="entry name" value="4,5-DOPA DIOXYGENASE EXTRADIOL-LIKE PROTEIN"/>
    <property type="match status" value="1"/>
</dbReference>
<evidence type="ECO:0000313" key="7">
    <source>
        <dbReference type="EMBL" id="GIM46678.1"/>
    </source>
</evidence>
<dbReference type="EMBL" id="BOQE01000001">
    <property type="protein sequence ID" value="GIM46678.1"/>
    <property type="molecule type" value="Genomic_DNA"/>
</dbReference>
<keyword evidence="7" id="KW-0223">Dioxygenase</keyword>
<gene>
    <name evidence="7" type="ORF">DNHGIG_22270</name>
</gene>
<dbReference type="AlphaFoldDB" id="A0AAV4LG87"/>
<evidence type="ECO:0000313" key="8">
    <source>
        <dbReference type="Proteomes" id="UP001057291"/>
    </source>
</evidence>
<dbReference type="InterPro" id="IPR014436">
    <property type="entry name" value="Extradiol_dOase_DODA"/>
</dbReference>
<dbReference type="Gene3D" id="3.40.830.10">
    <property type="entry name" value="LigB-like"/>
    <property type="match status" value="1"/>
</dbReference>
<sequence>MLPSFFLAHGAPTLVLENNEYTKFLRDLANELQRPKGIVLFSAHWEEPIQSISGVETYDMIYDFYGFPDEMYQITYPATGNKQMTKEIQALLTAQGIPSRIDEKRGLDHGAWVILRLMYPDADIPVTTLSVNPALPPQEQYQIGRALASLRDKDILIIGSGGTVHNLRRLEWNGTHPNEWAVAFDRWLANQLEEWDLESLFQYENRAPYAKDAVPRNEHFIPLLIAMGAANDQRKANLLYQNYQYGTLSLSCWQFGE</sequence>
<dbReference type="RefSeq" id="WP_282199744.1">
    <property type="nucleotide sequence ID" value="NZ_BOQE01000001.1"/>
</dbReference>
<organism evidence="7 8">
    <name type="scientific">Collibacillus ludicampi</name>
    <dbReference type="NCBI Taxonomy" id="2771369"/>
    <lineage>
        <taxon>Bacteria</taxon>
        <taxon>Bacillati</taxon>
        <taxon>Bacillota</taxon>
        <taxon>Bacilli</taxon>
        <taxon>Bacillales</taxon>
        <taxon>Alicyclobacillaceae</taxon>
        <taxon>Collibacillus</taxon>
    </lineage>
</organism>
<keyword evidence="3" id="KW-0479">Metal-binding</keyword>
<dbReference type="GO" id="GO:0016702">
    <property type="term" value="F:oxidoreductase activity, acting on single donors with incorporation of molecular oxygen, incorporation of two atoms of oxygen"/>
    <property type="evidence" value="ECO:0007669"/>
    <property type="project" value="UniProtKB-ARBA"/>
</dbReference>
<proteinExistence type="inferred from homology"/>
<evidence type="ECO:0000256" key="2">
    <source>
        <dbReference type="ARBA" id="ARBA00007581"/>
    </source>
</evidence>
<protein>
    <submittedName>
        <fullName evidence="7">Dioxygenase</fullName>
    </submittedName>
</protein>
<reference evidence="7" key="1">
    <citation type="journal article" date="2023" name="Int. J. Syst. Evol. Microbiol.">
        <title>Collibacillus ludicampi gen. nov., sp. nov., a new soil bacterium of the family Alicyclobacillaceae.</title>
        <authorList>
            <person name="Jojima T."/>
            <person name="Ioku Y."/>
            <person name="Fukuta Y."/>
            <person name="Shirasaka N."/>
            <person name="Matsumura Y."/>
            <person name="Mori M."/>
        </authorList>
    </citation>
    <scope>NUCLEOTIDE SEQUENCE</scope>
    <source>
        <strain evidence="7">TP075</strain>
    </source>
</reference>
<evidence type="ECO:0000256" key="5">
    <source>
        <dbReference type="ARBA" id="ARBA00023002"/>
    </source>
</evidence>
<keyword evidence="4" id="KW-0862">Zinc</keyword>
<evidence type="ECO:0000259" key="6">
    <source>
        <dbReference type="Pfam" id="PF02900"/>
    </source>
</evidence>
<dbReference type="PIRSF" id="PIRSF006157">
    <property type="entry name" value="Doxgns_DODA"/>
    <property type="match status" value="1"/>
</dbReference>
<dbReference type="SUPFAM" id="SSF53213">
    <property type="entry name" value="LigB-like"/>
    <property type="match status" value="1"/>
</dbReference>
<feature type="domain" description="Extradiol ring-cleavage dioxygenase class III enzyme subunit B" evidence="6">
    <location>
        <begin position="21"/>
        <end position="247"/>
    </location>
</feature>
<evidence type="ECO:0000256" key="4">
    <source>
        <dbReference type="ARBA" id="ARBA00022833"/>
    </source>
</evidence>
<comment type="caution">
    <text evidence="7">The sequence shown here is derived from an EMBL/GenBank/DDBJ whole genome shotgun (WGS) entry which is preliminary data.</text>
</comment>
<dbReference type="PANTHER" id="PTHR30096">
    <property type="entry name" value="4,5-DOPA DIOXYGENASE EXTRADIOL-LIKE PROTEIN"/>
    <property type="match status" value="1"/>
</dbReference>
<comment type="similarity">
    <text evidence="2">Belongs to the DODA-type extradiol aromatic ring-opening dioxygenase family.</text>
</comment>
<comment type="cofactor">
    <cofactor evidence="1">
        <name>Zn(2+)</name>
        <dbReference type="ChEBI" id="CHEBI:29105"/>
    </cofactor>
</comment>
<evidence type="ECO:0000256" key="1">
    <source>
        <dbReference type="ARBA" id="ARBA00001947"/>
    </source>
</evidence>
<dbReference type="Pfam" id="PF02900">
    <property type="entry name" value="LigB"/>
    <property type="match status" value="1"/>
</dbReference>
<dbReference type="GO" id="GO:0008198">
    <property type="term" value="F:ferrous iron binding"/>
    <property type="evidence" value="ECO:0007669"/>
    <property type="project" value="InterPro"/>
</dbReference>
<name>A0AAV4LG87_9BACL</name>
<keyword evidence="5" id="KW-0560">Oxidoreductase</keyword>
<dbReference type="GO" id="GO:0008270">
    <property type="term" value="F:zinc ion binding"/>
    <property type="evidence" value="ECO:0007669"/>
    <property type="project" value="InterPro"/>
</dbReference>
<accession>A0AAV4LG87</accession>
<evidence type="ECO:0000256" key="3">
    <source>
        <dbReference type="ARBA" id="ARBA00022723"/>
    </source>
</evidence>
<dbReference type="Proteomes" id="UP001057291">
    <property type="component" value="Unassembled WGS sequence"/>
</dbReference>
<dbReference type="CDD" id="cd07363">
    <property type="entry name" value="45_DOPA_Dioxygenase"/>
    <property type="match status" value="1"/>
</dbReference>
<dbReference type="InterPro" id="IPR004183">
    <property type="entry name" value="Xdiol_dOase_suB"/>
</dbReference>
<keyword evidence="8" id="KW-1185">Reference proteome</keyword>